<name>A0ABQ7G3R5_DUNSA</name>
<keyword evidence="2" id="KW-0808">Transferase</keyword>
<reference evidence="2" key="1">
    <citation type="submission" date="2017-08" db="EMBL/GenBank/DDBJ databases">
        <authorList>
            <person name="Polle J.E."/>
            <person name="Barry K."/>
            <person name="Cushman J."/>
            <person name="Schmutz J."/>
            <person name="Tran D."/>
            <person name="Hathwaick L.T."/>
            <person name="Yim W.C."/>
            <person name="Jenkins J."/>
            <person name="Mckie-Krisberg Z.M."/>
            <person name="Prochnik S."/>
            <person name="Lindquist E."/>
            <person name="Dockter R.B."/>
            <person name="Adam C."/>
            <person name="Molina H."/>
            <person name="Bunkerborg J."/>
            <person name="Jin E."/>
            <person name="Buchheim M."/>
            <person name="Magnuson J."/>
        </authorList>
    </citation>
    <scope>NUCLEOTIDE SEQUENCE</scope>
    <source>
        <strain evidence="2">CCAP 19/18</strain>
    </source>
</reference>
<dbReference type="SUPFAM" id="SSF53448">
    <property type="entry name" value="Nucleotide-diphospho-sugar transferases"/>
    <property type="match status" value="1"/>
</dbReference>
<keyword evidence="3" id="KW-1185">Reference proteome</keyword>
<dbReference type="EMBL" id="MU070185">
    <property type="protein sequence ID" value="KAF5829253.1"/>
    <property type="molecule type" value="Genomic_DNA"/>
</dbReference>
<feature type="non-terminal residue" evidence="2">
    <location>
        <position position="1"/>
    </location>
</feature>
<dbReference type="InterPro" id="IPR001173">
    <property type="entry name" value="Glyco_trans_2-like"/>
</dbReference>
<evidence type="ECO:0000313" key="3">
    <source>
        <dbReference type="Proteomes" id="UP000815325"/>
    </source>
</evidence>
<comment type="caution">
    <text evidence="2">The sequence shown here is derived from an EMBL/GenBank/DDBJ whole genome shotgun (WGS) entry which is preliminary data.</text>
</comment>
<evidence type="ECO:0000259" key="1">
    <source>
        <dbReference type="Pfam" id="PF00535"/>
    </source>
</evidence>
<dbReference type="Proteomes" id="UP000815325">
    <property type="component" value="Unassembled WGS sequence"/>
</dbReference>
<dbReference type="PANTHER" id="PTHR43179">
    <property type="entry name" value="RHAMNOSYLTRANSFERASE WBBL"/>
    <property type="match status" value="1"/>
</dbReference>
<sequence>IAHIDFGSTDIDALFRFIEANPGLGSTYLNQWAVQLGSSPSTPPVLTTDMIFSEKIGACVSLKNLSSVDVSANHCPKPAGGQTDEAAPYVSFLLPLQNNAKIACTCVFALFKTLTEVEGAELIIVDDGSTVDMSPIVYLVRRLRFLFGFRTVMLRLPQTVGFGGALNYGAGHASGRFACFLNADTFVVPGWLHPLIATFSVFQRAAVVGPLFIGHGNLITEAGGYVYANAQAGNFMRGVEPNYEALYARRVNYISAACIVIRIDVFRHVGGFDEMYGRGYYEDTDLAMAVQSAGWDVIYQPLSIVYHQEGSSFGSDSPLKQYYMKVNRIRYYKKWREHLTKSVPHLTMTRGLSEPCTC</sequence>
<feature type="domain" description="Glycosyltransferase 2-like" evidence="1">
    <location>
        <begin position="91"/>
        <end position="212"/>
    </location>
</feature>
<dbReference type="Pfam" id="PF00535">
    <property type="entry name" value="Glycos_transf_2"/>
    <property type="match status" value="1"/>
</dbReference>
<dbReference type="GO" id="GO:0016740">
    <property type="term" value="F:transferase activity"/>
    <property type="evidence" value="ECO:0007669"/>
    <property type="project" value="UniProtKB-KW"/>
</dbReference>
<accession>A0ABQ7G3R5</accession>
<organism evidence="2 3">
    <name type="scientific">Dunaliella salina</name>
    <name type="common">Green alga</name>
    <name type="synonym">Protococcus salinus</name>
    <dbReference type="NCBI Taxonomy" id="3046"/>
    <lineage>
        <taxon>Eukaryota</taxon>
        <taxon>Viridiplantae</taxon>
        <taxon>Chlorophyta</taxon>
        <taxon>core chlorophytes</taxon>
        <taxon>Chlorophyceae</taxon>
        <taxon>CS clade</taxon>
        <taxon>Chlamydomonadales</taxon>
        <taxon>Dunaliellaceae</taxon>
        <taxon>Dunaliella</taxon>
    </lineage>
</organism>
<dbReference type="Gene3D" id="3.90.550.10">
    <property type="entry name" value="Spore Coat Polysaccharide Biosynthesis Protein SpsA, Chain A"/>
    <property type="match status" value="1"/>
</dbReference>
<gene>
    <name evidence="2" type="ORF">DUNSADRAFT_16366</name>
</gene>
<dbReference type="InterPro" id="IPR029044">
    <property type="entry name" value="Nucleotide-diphossugar_trans"/>
</dbReference>
<dbReference type="PANTHER" id="PTHR43179:SF7">
    <property type="entry name" value="RHAMNOSYLTRANSFERASE WBBL"/>
    <property type="match status" value="1"/>
</dbReference>
<proteinExistence type="predicted"/>
<evidence type="ECO:0000313" key="2">
    <source>
        <dbReference type="EMBL" id="KAF5829253.1"/>
    </source>
</evidence>
<protein>
    <submittedName>
        <fullName evidence="2">Nucleotide-diphospho-sugar transferase</fullName>
    </submittedName>
</protein>